<dbReference type="Proteomes" id="UP000829447">
    <property type="component" value="Linkage Group LG3"/>
</dbReference>
<comment type="caution">
    <text evidence="1">The sequence shown here is derived from an EMBL/GenBank/DDBJ whole genome shotgun (WGS) entry which is preliminary data.</text>
</comment>
<evidence type="ECO:0000313" key="1">
    <source>
        <dbReference type="EMBL" id="MCI4376795.1"/>
    </source>
</evidence>
<evidence type="ECO:0000313" key="2">
    <source>
        <dbReference type="Proteomes" id="UP000829447"/>
    </source>
</evidence>
<keyword evidence="2" id="KW-1185">Reference proteome</keyword>
<accession>A0ACC5WDS2</accession>
<protein>
    <submittedName>
        <fullName evidence="1">Uncharacterized protein</fullName>
    </submittedName>
</protein>
<name>A0ACC5WDS2_PANGG</name>
<proteinExistence type="predicted"/>
<dbReference type="EMBL" id="CM040456">
    <property type="protein sequence ID" value="MCI4376795.1"/>
    <property type="molecule type" value="Genomic_DNA"/>
</dbReference>
<gene>
    <name evidence="1" type="ORF">PGIGA_G00192590</name>
</gene>
<reference evidence="1 2" key="1">
    <citation type="journal article" date="2022" name="bioRxiv">
        <title>An ancient truncated duplication of the anti-Mullerian hormone receptor type 2 gene is a potential conserved master sex determinant in the Pangasiidae catfish family.</title>
        <authorList>
            <person name="Wen M."/>
            <person name="Pan Q."/>
            <person name="Jouanno E."/>
            <person name="Montfort J."/>
            <person name="Zahm M."/>
            <person name="Cabau C."/>
            <person name="Klopp C."/>
            <person name="Iampietro C."/>
            <person name="Roques C."/>
            <person name="Bouchez O."/>
            <person name="Castinel A."/>
            <person name="Donnadieu C."/>
            <person name="Parrinello H."/>
            <person name="Poncet C."/>
            <person name="Belmonte E."/>
            <person name="Gautier V."/>
            <person name="Avarre J.-C."/>
            <person name="Dugue R."/>
            <person name="Gustiano R."/>
            <person name="Ha T.T.T."/>
            <person name="Campet M."/>
            <person name="Sriphairoj K."/>
            <person name="Ribolli J."/>
            <person name="de Almeida F.L."/>
            <person name="Desvignes T."/>
            <person name="Postlethwait J.H."/>
            <person name="Bucao C.F."/>
            <person name="Robinson-Rechavi M."/>
            <person name="Bobe J."/>
            <person name="Herpin A."/>
            <person name="Guiguen Y."/>
        </authorList>
    </citation>
    <scope>NUCLEOTIDE SEQUENCE [LARGE SCALE GENOMIC DNA]</scope>
    <source>
        <strain evidence="1">YG-Dec2019</strain>
    </source>
</reference>
<organism evidence="1 2">
    <name type="scientific">Pangasianodon gigas</name>
    <name type="common">Mekong giant catfish</name>
    <name type="synonym">Pangasius gigas</name>
    <dbReference type="NCBI Taxonomy" id="30993"/>
    <lineage>
        <taxon>Eukaryota</taxon>
        <taxon>Metazoa</taxon>
        <taxon>Chordata</taxon>
        <taxon>Craniata</taxon>
        <taxon>Vertebrata</taxon>
        <taxon>Euteleostomi</taxon>
        <taxon>Actinopterygii</taxon>
        <taxon>Neopterygii</taxon>
        <taxon>Teleostei</taxon>
        <taxon>Ostariophysi</taxon>
        <taxon>Siluriformes</taxon>
        <taxon>Pangasiidae</taxon>
        <taxon>Pangasianodon</taxon>
    </lineage>
</organism>
<feature type="non-terminal residue" evidence="1">
    <location>
        <position position="1"/>
    </location>
</feature>
<sequence length="896" mass="99351">CSTERVHWCQLHAQDLSISHLASGYALTASGEKMLSRKSEMSGNAVVPAAVDRSRVAERLRAAFAGLQELQHLREKQGDMVQRALRMDTHTHTHTDTQSEPAARDVCLHQSDEDTNRAEEQQRLEATLTALKQQLTRLRRQDVGLKTHLQQLDQQISELKLDACKASAEHLESDSRPSSGFFELSDGGLGSLSNSCTSVYSECLSTSSQASLLPLSSGFSAAHGRNAQLQADVCRRRSADETTAQPDIPRGLGVRLGSSGIRTGSISSERARQRPVSTGDLDRVINPGFGYYKPVDIKTSTLSSKFSDPTVDPKYQSNLVSRNGSEVYCYPSPLHAVALQSPIFSLSGDKGGPVTTDSQEKHTNVGFSKDTLPKQEPSGAKPEGYIVKLLQRSSSKMSLQSELGVAKGPIPINVAQDHGFFGFRMKQVNDDEVQGSLQRKIESNENPVKDGKKSPPRPGDKEQMNLNSNKAEEYRQMCPVQYSASTRNQKRTAVMGQEKVDENESRDRFDQRNGFDDASTAAKAPERRPSVTFPNEENKSRDGGCTHTAKSEFVRAQFVPAGSQRVKVRQADKKTKAVKLRKRGHEKPTGKKHHLKHSSREHEKDKAYSTKTRGDRNPKQFSAEREWIDVPLMEPRLRSCSESSLLGPGNPCSTHLQSYRQQKHTSKSNKLPKAQFPDLENLSQKKQSSQKWPHASEIQLPLAPPTHYQRNREVPIHRVSQKPGMVRSLSMRPRSGHWGGLPRPLQPSLSSSSYFSNLNLKYPPAPLSTHYPPRCESEYSAECASLFHSTIVESSEGELSDYTTNRFGDSESSQESQTGSDSDSSLSLDEDDLYEEDEDEAGLVWAEATMGPTANGLSIQQHLRPEPASCRIKASRALKKKIRRFQPASLKVMTLV</sequence>